<feature type="domain" description="DUF6471" evidence="1">
    <location>
        <begin position="6"/>
        <end position="70"/>
    </location>
</feature>
<dbReference type="eggNOG" id="ENOG50332T6">
    <property type="taxonomic scope" value="Bacteria"/>
</dbReference>
<dbReference type="Pfam" id="PF20075">
    <property type="entry name" value="DUF6471"/>
    <property type="match status" value="1"/>
</dbReference>
<keyword evidence="3" id="KW-1185">Reference proteome</keyword>
<sequence length="79" mass="8626">MDETVWSDYVKGLLKAELKRKNVTYKQLVDKLAALGVSETEANIKNKVSRGGFSAVFLVQCLAAIGVQSVRLDDLPASQ</sequence>
<proteinExistence type="predicted"/>
<organism evidence="2 3">
    <name type="scientific">Rhodomicrobium vannielii (strain ATCC 17100 / DSM 162 / LMG 4299 / NCIMB 10020 / ATH 3.1.1)</name>
    <dbReference type="NCBI Taxonomy" id="648757"/>
    <lineage>
        <taxon>Bacteria</taxon>
        <taxon>Pseudomonadati</taxon>
        <taxon>Pseudomonadota</taxon>
        <taxon>Alphaproteobacteria</taxon>
        <taxon>Hyphomicrobiales</taxon>
        <taxon>Hyphomicrobiaceae</taxon>
        <taxon>Rhodomicrobium</taxon>
    </lineage>
</organism>
<dbReference type="HOGENOM" id="CLU_169481_2_1_5"/>
<gene>
    <name evidence="2" type="ordered locus">Rvan_3278</name>
</gene>
<evidence type="ECO:0000259" key="1">
    <source>
        <dbReference type="Pfam" id="PF20075"/>
    </source>
</evidence>
<reference evidence="3" key="1">
    <citation type="journal article" date="2011" name="J. Bacteriol.">
        <title>Genome sequences of eight morphologically diverse alphaproteobacteria.</title>
        <authorList>
            <consortium name="US DOE Joint Genome Institute"/>
            <person name="Brown P.J."/>
            <person name="Kysela D.T."/>
            <person name="Buechlein A."/>
            <person name="Hemmerich C."/>
            <person name="Brun Y.V."/>
        </authorList>
    </citation>
    <scope>NUCLEOTIDE SEQUENCE [LARGE SCALE GENOMIC DNA]</scope>
    <source>
        <strain evidence="3">ATCC 17100 / ATH 3.1.1 / DSM 162 / LMG 4299</strain>
    </source>
</reference>
<dbReference type="Proteomes" id="UP000001399">
    <property type="component" value="Chromosome"/>
</dbReference>
<evidence type="ECO:0000313" key="2">
    <source>
        <dbReference type="EMBL" id="ADP72471.1"/>
    </source>
</evidence>
<dbReference type="KEGG" id="rva:Rvan_3278"/>
<dbReference type="OrthoDB" id="9808716at2"/>
<accession>E3I284</accession>
<dbReference type="AlphaFoldDB" id="E3I284"/>
<dbReference type="EMBL" id="CP002292">
    <property type="protein sequence ID" value="ADP72471.1"/>
    <property type="molecule type" value="Genomic_DNA"/>
</dbReference>
<dbReference type="InterPro" id="IPR045526">
    <property type="entry name" value="DUF6471"/>
</dbReference>
<dbReference type="RefSeq" id="WP_013420829.1">
    <property type="nucleotide sequence ID" value="NC_014664.1"/>
</dbReference>
<name>E3I284_RHOVT</name>
<evidence type="ECO:0000313" key="3">
    <source>
        <dbReference type="Proteomes" id="UP000001399"/>
    </source>
</evidence>
<protein>
    <recommendedName>
        <fullName evidence="1">DUF6471 domain-containing protein</fullName>
    </recommendedName>
</protein>